<dbReference type="InterPro" id="IPR029149">
    <property type="entry name" value="Creatin/AminoP/Spt16_N"/>
</dbReference>
<keyword evidence="3" id="KW-0378">Hydrolase</keyword>
<dbReference type="InterPro" id="IPR000994">
    <property type="entry name" value="Pept_M24"/>
</dbReference>
<dbReference type="Proteomes" id="UP000325797">
    <property type="component" value="Chromosome"/>
</dbReference>
<dbReference type="InterPro" id="IPR000587">
    <property type="entry name" value="Creatinase_N"/>
</dbReference>
<dbReference type="InterPro" id="IPR036005">
    <property type="entry name" value="Creatinase/aminopeptidase-like"/>
</dbReference>
<dbReference type="Gene3D" id="3.40.350.10">
    <property type="entry name" value="Creatinase/prolidase N-terminal domain"/>
    <property type="match status" value="1"/>
</dbReference>
<keyword evidence="3" id="KW-0645">Protease</keyword>
<keyword evidence="3" id="KW-0031">Aminopeptidase</keyword>
<dbReference type="PANTHER" id="PTHR46112:SF2">
    <property type="entry name" value="XAA-PRO AMINOPEPTIDASE P-RELATED"/>
    <property type="match status" value="1"/>
</dbReference>
<dbReference type="CDD" id="cd01066">
    <property type="entry name" value="APP_MetAP"/>
    <property type="match status" value="1"/>
</dbReference>
<dbReference type="InterPro" id="IPR050659">
    <property type="entry name" value="Peptidase_M24B"/>
</dbReference>
<accession>A0A5J6N5E5</accession>
<dbReference type="PANTHER" id="PTHR46112">
    <property type="entry name" value="AMINOPEPTIDASE"/>
    <property type="match status" value="1"/>
</dbReference>
<dbReference type="OrthoDB" id="9803194at2"/>
<dbReference type="Pfam" id="PF01321">
    <property type="entry name" value="Creatinase_N"/>
    <property type="match status" value="1"/>
</dbReference>
<dbReference type="GO" id="GO:0004177">
    <property type="term" value="F:aminopeptidase activity"/>
    <property type="evidence" value="ECO:0007669"/>
    <property type="project" value="UniProtKB-KW"/>
</dbReference>
<keyword evidence="4" id="KW-1185">Reference proteome</keyword>
<reference evidence="3 4" key="1">
    <citation type="submission" date="2019-08" db="EMBL/GenBank/DDBJ databases">
        <title>Hyperibacter terrae gen. nov., sp. nov. and Hyperibacter viscosus sp. nov., two new members in the family Rhodospirillaceae isolated from the rhizosphere of Hypericum perforatum.</title>
        <authorList>
            <person name="Noviana Z."/>
        </authorList>
    </citation>
    <scope>NUCLEOTIDE SEQUENCE [LARGE SCALE GENOMIC DNA]</scope>
    <source>
        <strain evidence="3 4">R5959</strain>
    </source>
</reference>
<sequence length="434" mass="48054">MSFVTFDPAAPRDSDFAGPMRHPLGGDAANGMWLSDTEPTSVDAPKLRAERLAKLRAWMARAQYGGILLFDPYNQRYATGTRNMFGYFLRNSTRYFFIPTEGPIVLLDYPQSYHVSTCLETVDEARPSKLVWSSVSGRDEETAGPFAAEIADLMRLHGGGSKKIGLDRCSHLQALALQKQGLEVRDCQGEILAVRAVKTAEEIKCLQVSMAGAEAAVAAVRAAIRPGVSENELFAVMYGEVIRQGGEFIETRLLSSGQRTNPWFNEAGGRRVRPGELVALDTDMIGCFGYFSDFSRTFRCEPGRPTGYQRSLYRMAHDQIQHNIGIIKPGLTFREIAERAWKIPDRFVEQRYTSVMHGVGMHGETPFIAHAMDFATYGREGRLEPGMVVSVESYIGEKGGPEGVKLEEEVLVTETGGAVISRFPFEDELLGTEI</sequence>
<name>A0A5J6N5E5_9PROT</name>
<dbReference type="Gene3D" id="3.90.230.10">
    <property type="entry name" value="Creatinase/methionine aminopeptidase superfamily"/>
    <property type="match status" value="1"/>
</dbReference>
<evidence type="ECO:0000259" key="1">
    <source>
        <dbReference type="Pfam" id="PF00557"/>
    </source>
</evidence>
<feature type="domain" description="Peptidase M24" evidence="1">
    <location>
        <begin position="205"/>
        <end position="414"/>
    </location>
</feature>
<dbReference type="KEGG" id="hadh:FRZ61_20860"/>
<evidence type="ECO:0000259" key="2">
    <source>
        <dbReference type="Pfam" id="PF01321"/>
    </source>
</evidence>
<evidence type="ECO:0000313" key="3">
    <source>
        <dbReference type="EMBL" id="QEX22156.1"/>
    </source>
</evidence>
<dbReference type="SUPFAM" id="SSF55920">
    <property type="entry name" value="Creatinase/aminopeptidase"/>
    <property type="match status" value="1"/>
</dbReference>
<dbReference type="AlphaFoldDB" id="A0A5J6N5E5"/>
<dbReference type="EMBL" id="CP042582">
    <property type="protein sequence ID" value="QEX22156.1"/>
    <property type="molecule type" value="Genomic_DNA"/>
</dbReference>
<proteinExistence type="predicted"/>
<feature type="domain" description="Creatinase N-terminal" evidence="2">
    <location>
        <begin position="51"/>
        <end position="197"/>
    </location>
</feature>
<dbReference type="Pfam" id="PF00557">
    <property type="entry name" value="Peptidase_M24"/>
    <property type="match status" value="1"/>
</dbReference>
<gene>
    <name evidence="3" type="ORF">FRZ61_20860</name>
</gene>
<evidence type="ECO:0000313" key="4">
    <source>
        <dbReference type="Proteomes" id="UP000325797"/>
    </source>
</evidence>
<dbReference type="RefSeq" id="WP_151117270.1">
    <property type="nucleotide sequence ID" value="NZ_CP042582.1"/>
</dbReference>
<organism evidence="3 4">
    <name type="scientific">Hypericibacter adhaerens</name>
    <dbReference type="NCBI Taxonomy" id="2602016"/>
    <lineage>
        <taxon>Bacteria</taxon>
        <taxon>Pseudomonadati</taxon>
        <taxon>Pseudomonadota</taxon>
        <taxon>Alphaproteobacteria</taxon>
        <taxon>Rhodospirillales</taxon>
        <taxon>Dongiaceae</taxon>
        <taxon>Hypericibacter</taxon>
    </lineage>
</organism>
<protein>
    <submittedName>
        <fullName evidence="3">Aminopeptidase</fullName>
    </submittedName>
</protein>
<dbReference type="SUPFAM" id="SSF53092">
    <property type="entry name" value="Creatinase/prolidase N-terminal domain"/>
    <property type="match status" value="1"/>
</dbReference>